<proteinExistence type="predicted"/>
<dbReference type="PRINTS" id="PR00377">
    <property type="entry name" value="IMPHPHTASES"/>
</dbReference>
<dbReference type="InterPro" id="IPR000760">
    <property type="entry name" value="Inositol_monophosphatase-like"/>
</dbReference>
<dbReference type="CDD" id="cd01637">
    <property type="entry name" value="IMPase_like"/>
    <property type="match status" value="1"/>
</dbReference>
<protein>
    <submittedName>
        <fullName evidence="4">Inositol-1-monophosphatase</fullName>
        <ecNumber evidence="4">3.1.3.25</ecNumber>
    </submittedName>
</protein>
<accession>A0A1W1D9G9</accession>
<keyword evidence="1" id="KW-0479">Metal-binding</keyword>
<dbReference type="GO" id="GO:0008934">
    <property type="term" value="F:inositol monophosphate 1-phosphatase activity"/>
    <property type="evidence" value="ECO:0007669"/>
    <property type="project" value="TreeGrafter"/>
</dbReference>
<keyword evidence="2 4" id="KW-0378">Hydrolase</keyword>
<evidence type="ECO:0000256" key="2">
    <source>
        <dbReference type="ARBA" id="ARBA00022801"/>
    </source>
</evidence>
<dbReference type="Gene3D" id="3.40.190.80">
    <property type="match status" value="1"/>
</dbReference>
<evidence type="ECO:0000256" key="1">
    <source>
        <dbReference type="ARBA" id="ARBA00022723"/>
    </source>
</evidence>
<dbReference type="GO" id="GO:0007165">
    <property type="term" value="P:signal transduction"/>
    <property type="evidence" value="ECO:0007669"/>
    <property type="project" value="TreeGrafter"/>
</dbReference>
<gene>
    <name evidence="4" type="ORF">MNB_SUP05-10-223</name>
</gene>
<evidence type="ECO:0000313" key="4">
    <source>
        <dbReference type="EMBL" id="SFV77265.1"/>
    </source>
</evidence>
<dbReference type="EC" id="3.1.3.25" evidence="4"/>
<reference evidence="4" key="1">
    <citation type="submission" date="2016-10" db="EMBL/GenBank/DDBJ databases">
        <authorList>
            <person name="de Groot N.N."/>
        </authorList>
    </citation>
    <scope>NUCLEOTIDE SEQUENCE</scope>
</reference>
<sequence length="260" mass="29203">MEIDIQELIQIIKKVAKQELLPRFEKVSKEYKLDGSIITEADTVTQQRLQELLHQSYPEISLLGEEMSEEVQLQALANKNGVWILDPIDGTSNFSHGLPYYCVSLALIEDGVLRLGIVYDPERDECFYAEKGRGAFLNSKRLNAPDYATPLNKTIAGVDFKRLPADMAARIASNPPYASQRSLGSIALDWCWVATGRIQVYLHGKHNLWDYAACWLILEEANGASQTLDGDCVFTPTMDHKFAMAAVTKELLEDWYQAAS</sequence>
<dbReference type="Pfam" id="PF00459">
    <property type="entry name" value="Inositol_P"/>
    <property type="match status" value="1"/>
</dbReference>
<keyword evidence="3" id="KW-0460">Magnesium</keyword>
<dbReference type="Gene3D" id="3.30.540.10">
    <property type="entry name" value="Fructose-1,6-Bisphosphatase, subunit A, domain 1"/>
    <property type="match status" value="1"/>
</dbReference>
<dbReference type="SUPFAM" id="SSF56655">
    <property type="entry name" value="Carbohydrate phosphatase"/>
    <property type="match status" value="1"/>
</dbReference>
<name>A0A1W1D9G9_9ZZZZ</name>
<evidence type="ECO:0000256" key="3">
    <source>
        <dbReference type="ARBA" id="ARBA00022842"/>
    </source>
</evidence>
<dbReference type="PANTHER" id="PTHR20854">
    <property type="entry name" value="INOSITOL MONOPHOSPHATASE"/>
    <property type="match status" value="1"/>
</dbReference>
<dbReference type="PROSITE" id="PS00629">
    <property type="entry name" value="IMP_1"/>
    <property type="match status" value="1"/>
</dbReference>
<dbReference type="InterPro" id="IPR020583">
    <property type="entry name" value="Inositol_monoP_metal-BS"/>
</dbReference>
<organism evidence="4">
    <name type="scientific">hydrothermal vent metagenome</name>
    <dbReference type="NCBI Taxonomy" id="652676"/>
    <lineage>
        <taxon>unclassified sequences</taxon>
        <taxon>metagenomes</taxon>
        <taxon>ecological metagenomes</taxon>
    </lineage>
</organism>
<dbReference type="GO" id="GO:0006020">
    <property type="term" value="P:inositol metabolic process"/>
    <property type="evidence" value="ECO:0007669"/>
    <property type="project" value="TreeGrafter"/>
</dbReference>
<dbReference type="PANTHER" id="PTHR20854:SF4">
    <property type="entry name" value="INOSITOL-1-MONOPHOSPHATASE-RELATED"/>
    <property type="match status" value="1"/>
</dbReference>
<dbReference type="EMBL" id="FPHQ01000174">
    <property type="protein sequence ID" value="SFV77265.1"/>
    <property type="molecule type" value="Genomic_DNA"/>
</dbReference>
<dbReference type="GO" id="GO:0046872">
    <property type="term" value="F:metal ion binding"/>
    <property type="evidence" value="ECO:0007669"/>
    <property type="project" value="UniProtKB-KW"/>
</dbReference>
<dbReference type="AlphaFoldDB" id="A0A1W1D9G9"/>